<evidence type="ECO:0008006" key="3">
    <source>
        <dbReference type="Google" id="ProtNLM"/>
    </source>
</evidence>
<dbReference type="EMBL" id="CP063687">
    <property type="protein sequence ID" value="QOY27616.1"/>
    <property type="molecule type" value="Genomic_DNA"/>
</dbReference>
<gene>
    <name evidence="1" type="ORF">BACVE_002629</name>
</gene>
<dbReference type="Pfam" id="PF26344">
    <property type="entry name" value="YuzC"/>
    <property type="match status" value="1"/>
</dbReference>
<proteinExistence type="predicted"/>
<accession>A0A1D9PN19</accession>
<reference evidence="2" key="1">
    <citation type="submission" date="2020-10" db="EMBL/GenBank/DDBJ databases">
        <title>Complete genome sequence of Bacillus velezensis NST6.</title>
        <authorList>
            <person name="Choi J."/>
        </authorList>
    </citation>
    <scope>NUCLEOTIDE SEQUENCE [LARGE SCALE GENOMIC DNA]</scope>
    <source>
        <strain evidence="2">NST6</strain>
    </source>
</reference>
<dbReference type="Proteomes" id="UP000587477">
    <property type="component" value="Chromosome"/>
</dbReference>
<organism evidence="1 2">
    <name type="scientific">Bacillus velezensis</name>
    <dbReference type="NCBI Taxonomy" id="492670"/>
    <lineage>
        <taxon>Bacteria</taxon>
        <taxon>Bacillati</taxon>
        <taxon>Bacillota</taxon>
        <taxon>Bacilli</taxon>
        <taxon>Bacillales</taxon>
        <taxon>Bacillaceae</taxon>
        <taxon>Bacillus</taxon>
        <taxon>Bacillus amyloliquefaciens group</taxon>
    </lineage>
</organism>
<dbReference type="AlphaFoldDB" id="A0A1D9PN19"/>
<sequence length="113" mass="12483">MHYVYPCFPVFAAPYRNPAPSPPVHADILTASAKEAAGMLEDARLLLARLSASKELARRILTAAQSSDTAAVKRLIKQTGIKNDFDVTYNPDGIRVSLIREQSRFIIALRWSA</sequence>
<evidence type="ECO:0000313" key="1">
    <source>
        <dbReference type="EMBL" id="QOY27616.1"/>
    </source>
</evidence>
<protein>
    <recommendedName>
        <fullName evidence="3">Inner spore coat protein</fullName>
    </recommendedName>
</protein>
<evidence type="ECO:0000313" key="2">
    <source>
        <dbReference type="Proteomes" id="UP000587477"/>
    </source>
</evidence>
<dbReference type="RefSeq" id="WP_014418765.1">
    <property type="nucleotide sequence ID" value="NZ_AP024501.1"/>
</dbReference>
<dbReference type="KEGG" id="bmp:NG74_03030"/>
<dbReference type="InterPro" id="IPR058870">
    <property type="entry name" value="YuzC"/>
</dbReference>
<name>A0A1D9PN19_BACVE</name>
<accession>A0A2D3DSZ2</accession>